<reference evidence="2 3" key="1">
    <citation type="journal article" date="2011" name="BMC Genomics">
        <title>Complete genome sequence of Corynebacterium variabile DSM 44702 isolated from the surface of smear-ripened cheeses and insights into cheese ripening and flavor generation.</title>
        <authorList>
            <person name="Schroeder J."/>
            <person name="Maus I."/>
            <person name="Trost E."/>
            <person name="Tauch A."/>
        </authorList>
    </citation>
    <scope>NUCLEOTIDE SEQUENCE [LARGE SCALE GENOMIC DNA]</scope>
    <source>
        <strain evidence="3">DSM 44702 / JCM 12073 / NCIMB 30131</strain>
    </source>
</reference>
<dbReference type="Proteomes" id="UP000006659">
    <property type="component" value="Chromosome"/>
</dbReference>
<dbReference type="RefSeq" id="WP_014010814.1">
    <property type="nucleotide sequence ID" value="NC_015859.1"/>
</dbReference>
<dbReference type="KEGG" id="cva:CVAR_2314"/>
<feature type="compositionally biased region" description="Acidic residues" evidence="1">
    <location>
        <begin position="74"/>
        <end position="89"/>
    </location>
</feature>
<dbReference type="EMBL" id="CP002917">
    <property type="protein sequence ID" value="AEK37659.1"/>
    <property type="molecule type" value="Genomic_DNA"/>
</dbReference>
<dbReference type="AlphaFoldDB" id="G0HGQ2"/>
<evidence type="ECO:0000256" key="1">
    <source>
        <dbReference type="SAM" id="MobiDB-lite"/>
    </source>
</evidence>
<evidence type="ECO:0000313" key="2">
    <source>
        <dbReference type="EMBL" id="AEK37659.1"/>
    </source>
</evidence>
<proteinExistence type="predicted"/>
<feature type="compositionally biased region" description="Basic and acidic residues" evidence="1">
    <location>
        <begin position="16"/>
        <end position="46"/>
    </location>
</feature>
<sequence>MRTCEGATPSTPLSDAQRDQAEQHRAEPVEQYRRARTDHSTDHDETATMFNEPNNVVHERQRTTMSDRCPTPSDEVELTLDEDVEKVVK</sequence>
<protein>
    <submittedName>
        <fullName evidence="2">Uncharacterized protein</fullName>
    </submittedName>
</protein>
<gene>
    <name evidence="2" type="ordered locus">CVAR_2314</name>
</gene>
<organism evidence="2 3">
    <name type="scientific">Corynebacterium variabile (strain DSM 44702 / CIP 107183 / JCM 12073 / NCIMB 30131)</name>
    <name type="common">Corynebacterium mooreparkense</name>
    <dbReference type="NCBI Taxonomy" id="858619"/>
    <lineage>
        <taxon>Bacteria</taxon>
        <taxon>Bacillati</taxon>
        <taxon>Actinomycetota</taxon>
        <taxon>Actinomycetes</taxon>
        <taxon>Mycobacteriales</taxon>
        <taxon>Corynebacteriaceae</taxon>
        <taxon>Corynebacterium</taxon>
    </lineage>
</organism>
<name>G0HGQ2_CORVD</name>
<evidence type="ECO:0000313" key="3">
    <source>
        <dbReference type="Proteomes" id="UP000006659"/>
    </source>
</evidence>
<dbReference type="HOGENOM" id="CLU_2449642_0_0_11"/>
<accession>G0HGQ2</accession>
<feature type="region of interest" description="Disordered" evidence="1">
    <location>
        <begin position="1"/>
        <end position="89"/>
    </location>
</feature>